<evidence type="ECO:0008006" key="3">
    <source>
        <dbReference type="Google" id="ProtNLM"/>
    </source>
</evidence>
<organism evidence="1 2">
    <name type="scientific">Streptomyces olivochromogenes</name>
    <dbReference type="NCBI Taxonomy" id="1963"/>
    <lineage>
        <taxon>Bacteria</taxon>
        <taxon>Bacillati</taxon>
        <taxon>Actinomycetota</taxon>
        <taxon>Actinomycetes</taxon>
        <taxon>Kitasatosporales</taxon>
        <taxon>Streptomycetaceae</taxon>
        <taxon>Streptomyces</taxon>
    </lineage>
</organism>
<reference evidence="2" key="1">
    <citation type="submission" date="2017-05" db="EMBL/GenBank/DDBJ databases">
        <title>Streptomyces olivochromogenes NBRC 3561 whole genome shotgun sequence.</title>
        <authorList>
            <person name="Dohra H."/>
            <person name="Kodani S."/>
        </authorList>
    </citation>
    <scope>NUCLEOTIDE SEQUENCE [LARGE SCALE GENOMIC DNA]</scope>
    <source>
        <strain evidence="2">NBRC 3561</strain>
    </source>
</reference>
<sequence length="31" mass="3325">MAATYGLDELGDALEHAVRPGKTGTVLVRPW</sequence>
<protein>
    <recommendedName>
        <fullName evidence="3">Alcohol dehydrogenase</fullName>
    </recommendedName>
</protein>
<comment type="caution">
    <text evidence="1">The sequence shown here is derived from an EMBL/GenBank/DDBJ whole genome shotgun (WGS) entry which is preliminary data.</text>
</comment>
<accession>A0A250VM23</accession>
<dbReference type="AlphaFoldDB" id="A0A250VM23"/>
<evidence type="ECO:0000313" key="1">
    <source>
        <dbReference type="EMBL" id="GAX55257.1"/>
    </source>
</evidence>
<evidence type="ECO:0000313" key="2">
    <source>
        <dbReference type="Proteomes" id="UP000217446"/>
    </source>
</evidence>
<name>A0A250VM23_STROL</name>
<gene>
    <name evidence="1" type="ORF">SO3561_06812</name>
</gene>
<dbReference type="Proteomes" id="UP000217446">
    <property type="component" value="Unassembled WGS sequence"/>
</dbReference>
<keyword evidence="2" id="KW-1185">Reference proteome</keyword>
<dbReference type="EMBL" id="BDQI01000018">
    <property type="protein sequence ID" value="GAX55257.1"/>
    <property type="molecule type" value="Genomic_DNA"/>
</dbReference>
<proteinExistence type="predicted"/>